<sequence length="184" mass="21024">MAKINRSERIQFPDNDDDEELDPLSHNFCRACIDTSSFEILKTAGSSLKKFDNGKASFQSLYFSYSIFMLECPPDKIELGRASWTLLHSIAAYYPVAPTLHQKKTISSFIKSFSELYPCRHCAANFRQAIVHSPPVLDSRDSLSNWLCYQHNLVNKNIGKPLFDCSKVNERWRTGWSDGSCDIE</sequence>
<dbReference type="EC" id="1.8.3.2" evidence="9"/>
<evidence type="ECO:0000259" key="10">
    <source>
        <dbReference type="PROSITE" id="PS51324"/>
    </source>
</evidence>
<name>A0A448WD47_9PLAT</name>
<evidence type="ECO:0000256" key="3">
    <source>
        <dbReference type="ARBA" id="ARBA00022630"/>
    </source>
</evidence>
<dbReference type="Proteomes" id="UP000784294">
    <property type="component" value="Unassembled WGS sequence"/>
</dbReference>
<evidence type="ECO:0000256" key="5">
    <source>
        <dbReference type="ARBA" id="ARBA00023002"/>
    </source>
</evidence>
<evidence type="ECO:0000256" key="6">
    <source>
        <dbReference type="ARBA" id="ARBA00023128"/>
    </source>
</evidence>
<dbReference type="GO" id="GO:0050660">
    <property type="term" value="F:flavin adenine dinucleotide binding"/>
    <property type="evidence" value="ECO:0007669"/>
    <property type="project" value="TreeGrafter"/>
</dbReference>
<gene>
    <name evidence="11" type="ORF">PXEA_LOCUS2274</name>
</gene>
<evidence type="ECO:0000256" key="4">
    <source>
        <dbReference type="ARBA" id="ARBA00022827"/>
    </source>
</evidence>
<evidence type="ECO:0000256" key="8">
    <source>
        <dbReference type="ARBA" id="ARBA00048864"/>
    </source>
</evidence>
<feature type="domain" description="ERV/ALR sulfhydryl oxidase" evidence="10">
    <location>
        <begin position="72"/>
        <end position="172"/>
    </location>
</feature>
<keyword evidence="7" id="KW-1015">Disulfide bond</keyword>
<dbReference type="AlphaFoldDB" id="A0A448WD47"/>
<dbReference type="InterPro" id="IPR039799">
    <property type="entry name" value="ALR/ERV"/>
</dbReference>
<proteinExistence type="predicted"/>
<evidence type="ECO:0000313" key="11">
    <source>
        <dbReference type="EMBL" id="VEL08834.1"/>
    </source>
</evidence>
<dbReference type="InterPro" id="IPR017905">
    <property type="entry name" value="ERV/ALR_sulphydryl_oxidase"/>
</dbReference>
<comment type="subcellular location">
    <subcellularLocation>
        <location evidence="2">Mitochondrion intermembrane space</location>
    </subcellularLocation>
</comment>
<comment type="catalytic activity">
    <reaction evidence="8 9">
        <text>2 R'C(R)SH + O2 = R'C(R)S-S(R)CR' + H2O2</text>
        <dbReference type="Rhea" id="RHEA:17357"/>
        <dbReference type="ChEBI" id="CHEBI:15379"/>
        <dbReference type="ChEBI" id="CHEBI:16240"/>
        <dbReference type="ChEBI" id="CHEBI:16520"/>
        <dbReference type="ChEBI" id="CHEBI:17412"/>
        <dbReference type="EC" id="1.8.3.2"/>
    </reaction>
</comment>
<keyword evidence="3 9" id="KW-0285">Flavoprotein</keyword>
<dbReference type="EMBL" id="CAAALY010004850">
    <property type="protein sequence ID" value="VEL08834.1"/>
    <property type="molecule type" value="Genomic_DNA"/>
</dbReference>
<dbReference type="PANTHER" id="PTHR12645">
    <property type="entry name" value="ALR/ERV"/>
    <property type="match status" value="1"/>
</dbReference>
<protein>
    <recommendedName>
        <fullName evidence="9">Sulfhydryl oxidase</fullName>
        <ecNumber evidence="9">1.8.3.2</ecNumber>
    </recommendedName>
</protein>
<dbReference type="SUPFAM" id="SSF69000">
    <property type="entry name" value="FAD-dependent thiol oxidase"/>
    <property type="match status" value="1"/>
</dbReference>
<evidence type="ECO:0000256" key="2">
    <source>
        <dbReference type="ARBA" id="ARBA00004569"/>
    </source>
</evidence>
<accession>A0A448WD47</accession>
<dbReference type="OrthoDB" id="17199at2759"/>
<dbReference type="Pfam" id="PF04777">
    <property type="entry name" value="Evr1_Alr"/>
    <property type="match status" value="1"/>
</dbReference>
<dbReference type="PROSITE" id="PS51324">
    <property type="entry name" value="ERV_ALR"/>
    <property type="match status" value="1"/>
</dbReference>
<keyword evidence="12" id="KW-1185">Reference proteome</keyword>
<keyword evidence="5 9" id="KW-0560">Oxidoreductase</keyword>
<comment type="cofactor">
    <cofactor evidence="1 9">
        <name>FAD</name>
        <dbReference type="ChEBI" id="CHEBI:57692"/>
    </cofactor>
</comment>
<dbReference type="FunFam" id="1.20.120.310:FF:000003">
    <property type="entry name" value="Sulfhydryl oxidase"/>
    <property type="match status" value="1"/>
</dbReference>
<organism evidence="11 12">
    <name type="scientific">Protopolystoma xenopodis</name>
    <dbReference type="NCBI Taxonomy" id="117903"/>
    <lineage>
        <taxon>Eukaryota</taxon>
        <taxon>Metazoa</taxon>
        <taxon>Spiralia</taxon>
        <taxon>Lophotrochozoa</taxon>
        <taxon>Platyhelminthes</taxon>
        <taxon>Monogenea</taxon>
        <taxon>Polyopisthocotylea</taxon>
        <taxon>Polystomatidea</taxon>
        <taxon>Polystomatidae</taxon>
        <taxon>Protopolystoma</taxon>
    </lineage>
</organism>
<comment type="caution">
    <text evidence="11">The sequence shown here is derived from an EMBL/GenBank/DDBJ whole genome shotgun (WGS) entry which is preliminary data.</text>
</comment>
<reference evidence="11" key="1">
    <citation type="submission" date="2018-11" db="EMBL/GenBank/DDBJ databases">
        <authorList>
            <consortium name="Pathogen Informatics"/>
        </authorList>
    </citation>
    <scope>NUCLEOTIDE SEQUENCE</scope>
</reference>
<dbReference type="PANTHER" id="PTHR12645:SF0">
    <property type="entry name" value="FAD-LINKED SULFHYDRYL OXIDASE ALR"/>
    <property type="match status" value="1"/>
</dbReference>
<keyword evidence="4 9" id="KW-0274">FAD</keyword>
<dbReference type="GO" id="GO:0016971">
    <property type="term" value="F:flavin-dependent sulfhydryl oxidase activity"/>
    <property type="evidence" value="ECO:0007669"/>
    <property type="project" value="InterPro"/>
</dbReference>
<dbReference type="InterPro" id="IPR036774">
    <property type="entry name" value="ERV/ALR_sulphydryl_oxid_sf"/>
</dbReference>
<evidence type="ECO:0000256" key="1">
    <source>
        <dbReference type="ARBA" id="ARBA00001974"/>
    </source>
</evidence>
<evidence type="ECO:0000256" key="7">
    <source>
        <dbReference type="ARBA" id="ARBA00023157"/>
    </source>
</evidence>
<evidence type="ECO:0000313" key="12">
    <source>
        <dbReference type="Proteomes" id="UP000784294"/>
    </source>
</evidence>
<evidence type="ECO:0000256" key="9">
    <source>
        <dbReference type="RuleBase" id="RU371123"/>
    </source>
</evidence>
<dbReference type="GO" id="GO:0005758">
    <property type="term" value="C:mitochondrial intermembrane space"/>
    <property type="evidence" value="ECO:0007669"/>
    <property type="project" value="UniProtKB-SubCell"/>
</dbReference>
<dbReference type="Gene3D" id="1.20.120.310">
    <property type="entry name" value="ERV/ALR sulfhydryl oxidase domain"/>
    <property type="match status" value="1"/>
</dbReference>
<keyword evidence="6" id="KW-0496">Mitochondrion</keyword>